<gene>
    <name evidence="1" type="ORF">MJG53_008750</name>
</gene>
<proteinExistence type="predicted"/>
<protein>
    <submittedName>
        <fullName evidence="1">Uncharacterized protein</fullName>
    </submittedName>
</protein>
<dbReference type="Proteomes" id="UP001057279">
    <property type="component" value="Linkage Group LG07"/>
</dbReference>
<organism evidence="1 2">
    <name type="scientific">Ovis ammon polii x Ovis aries</name>
    <dbReference type="NCBI Taxonomy" id="2918886"/>
    <lineage>
        <taxon>Eukaryota</taxon>
        <taxon>Metazoa</taxon>
        <taxon>Chordata</taxon>
        <taxon>Craniata</taxon>
        <taxon>Vertebrata</taxon>
        <taxon>Euteleostomi</taxon>
        <taxon>Mammalia</taxon>
        <taxon>Eutheria</taxon>
        <taxon>Laurasiatheria</taxon>
        <taxon>Artiodactyla</taxon>
        <taxon>Ruminantia</taxon>
        <taxon>Pecora</taxon>
        <taxon>Bovidae</taxon>
        <taxon>Caprinae</taxon>
        <taxon>Ovis</taxon>
    </lineage>
</organism>
<evidence type="ECO:0000313" key="2">
    <source>
        <dbReference type="Proteomes" id="UP001057279"/>
    </source>
</evidence>
<dbReference type="EMBL" id="CM043032">
    <property type="protein sequence ID" value="KAI4583537.1"/>
    <property type="molecule type" value="Genomic_DNA"/>
</dbReference>
<accession>A0ACB9V1E6</accession>
<evidence type="ECO:0000313" key="1">
    <source>
        <dbReference type="EMBL" id="KAI4583537.1"/>
    </source>
</evidence>
<keyword evidence="2" id="KW-1185">Reference proteome</keyword>
<reference evidence="1" key="1">
    <citation type="submission" date="2022-03" db="EMBL/GenBank/DDBJ databases">
        <title>Genomic analyses of argali, domestic sheep and their hybrids provide insights into chromosomal evolution, heterosis and genetic basis of agronomic traits.</title>
        <authorList>
            <person name="Li M."/>
        </authorList>
    </citation>
    <scope>NUCLEOTIDE SEQUENCE</scope>
    <source>
        <strain evidence="1">F1 hybrid</strain>
    </source>
</reference>
<sequence length="227" mass="24608">MCSVKVHQIRVLETTEGWLMSAEGCGNNTLAVSASFKSQSGPSAQPQLPSLTGRLPVKPSGLHWYRRRGRHGPAPPAASSKPRLCVELAVPSGTRCPYPGPDSAPHPSSSDSVSGRREFRCRGAYNLDEGDTHWKPKYEEDQLCTTLEFARDDAQWRPGRAAISAAFTVALYTTSPPPPDITRRAKPLHRNCGACLSSPVFRDCSLARPTRQAAGENVRNQCSPAGE</sequence>
<comment type="caution">
    <text evidence="1">The sequence shown here is derived from an EMBL/GenBank/DDBJ whole genome shotgun (WGS) entry which is preliminary data.</text>
</comment>
<name>A0ACB9V1E6_9CETA</name>